<dbReference type="PROSITE" id="PS50097">
    <property type="entry name" value="BTB"/>
    <property type="match status" value="1"/>
</dbReference>
<evidence type="ECO:0000313" key="3">
    <source>
        <dbReference type="Proteomes" id="UP000241818"/>
    </source>
</evidence>
<dbReference type="SUPFAM" id="SSF54695">
    <property type="entry name" value="POZ domain"/>
    <property type="match status" value="1"/>
</dbReference>
<dbReference type="EMBL" id="KZ679008">
    <property type="protein sequence ID" value="PSS23232.1"/>
    <property type="molecule type" value="Genomic_DNA"/>
</dbReference>
<dbReference type="InParanoid" id="A0A2T3B8S1"/>
<proteinExistence type="predicted"/>
<name>A0A2T3B8S1_AMORE</name>
<reference evidence="2 3" key="1">
    <citation type="journal article" date="2018" name="New Phytol.">
        <title>Comparative genomics and transcriptomics depict ericoid mycorrhizal fungi as versatile saprotrophs and plant mutualists.</title>
        <authorList>
            <person name="Martino E."/>
            <person name="Morin E."/>
            <person name="Grelet G.A."/>
            <person name="Kuo A."/>
            <person name="Kohler A."/>
            <person name="Daghino S."/>
            <person name="Barry K.W."/>
            <person name="Cichocki N."/>
            <person name="Clum A."/>
            <person name="Dockter R.B."/>
            <person name="Hainaut M."/>
            <person name="Kuo R.C."/>
            <person name="LaButti K."/>
            <person name="Lindahl B.D."/>
            <person name="Lindquist E.A."/>
            <person name="Lipzen A."/>
            <person name="Khouja H.R."/>
            <person name="Magnuson J."/>
            <person name="Murat C."/>
            <person name="Ohm R.A."/>
            <person name="Singer S.W."/>
            <person name="Spatafora J.W."/>
            <person name="Wang M."/>
            <person name="Veneault-Fourrey C."/>
            <person name="Henrissat B."/>
            <person name="Grigoriev I.V."/>
            <person name="Martin F.M."/>
            <person name="Perotto S."/>
        </authorList>
    </citation>
    <scope>NUCLEOTIDE SEQUENCE [LARGE SCALE GENOMIC DNA]</scope>
    <source>
        <strain evidence="2 3">ATCC 22711</strain>
    </source>
</reference>
<keyword evidence="3" id="KW-1185">Reference proteome</keyword>
<feature type="domain" description="BTB" evidence="1">
    <location>
        <begin position="28"/>
        <end position="95"/>
    </location>
</feature>
<dbReference type="AlphaFoldDB" id="A0A2T3B8S1"/>
<dbReference type="PANTHER" id="PTHR47843:SF5">
    <property type="entry name" value="BTB_POZ DOMAIN PROTEIN"/>
    <property type="match status" value="1"/>
</dbReference>
<organism evidence="2 3">
    <name type="scientific">Amorphotheca resinae ATCC 22711</name>
    <dbReference type="NCBI Taxonomy" id="857342"/>
    <lineage>
        <taxon>Eukaryota</taxon>
        <taxon>Fungi</taxon>
        <taxon>Dikarya</taxon>
        <taxon>Ascomycota</taxon>
        <taxon>Pezizomycotina</taxon>
        <taxon>Leotiomycetes</taxon>
        <taxon>Helotiales</taxon>
        <taxon>Amorphothecaceae</taxon>
        <taxon>Amorphotheca</taxon>
    </lineage>
</organism>
<dbReference type="InterPro" id="IPR011333">
    <property type="entry name" value="SKP1/BTB/POZ_sf"/>
</dbReference>
<evidence type="ECO:0000313" key="2">
    <source>
        <dbReference type="EMBL" id="PSS23232.1"/>
    </source>
</evidence>
<dbReference type="STRING" id="857342.A0A2T3B8S1"/>
<dbReference type="OrthoDB" id="6359816at2759"/>
<accession>A0A2T3B8S1</accession>
<gene>
    <name evidence="2" type="ORF">M430DRAFT_33775</name>
</gene>
<evidence type="ECO:0000259" key="1">
    <source>
        <dbReference type="PROSITE" id="PS50097"/>
    </source>
</evidence>
<dbReference type="Gene3D" id="3.30.710.10">
    <property type="entry name" value="Potassium Channel Kv1.1, Chain A"/>
    <property type="match status" value="1"/>
</dbReference>
<dbReference type="InterPro" id="IPR000210">
    <property type="entry name" value="BTB/POZ_dom"/>
</dbReference>
<dbReference type="GeneID" id="36574511"/>
<dbReference type="Pfam" id="PF00651">
    <property type="entry name" value="BTB"/>
    <property type="match status" value="1"/>
</dbReference>
<dbReference type="CDD" id="cd18186">
    <property type="entry name" value="BTB_POZ_ZBTB_KLHL-like"/>
    <property type="match status" value="1"/>
</dbReference>
<dbReference type="RefSeq" id="XP_024723278.1">
    <property type="nucleotide sequence ID" value="XM_024866430.1"/>
</dbReference>
<protein>
    <recommendedName>
        <fullName evidence="1">BTB domain-containing protein</fullName>
    </recommendedName>
</protein>
<dbReference type="PANTHER" id="PTHR47843">
    <property type="entry name" value="BTB DOMAIN-CONTAINING PROTEIN-RELATED"/>
    <property type="match status" value="1"/>
</dbReference>
<dbReference type="Proteomes" id="UP000241818">
    <property type="component" value="Unassembled WGS sequence"/>
</dbReference>
<sequence>MTNQGVKLQNLTRMSGLISDLYDTGKYTDMTVKCQGKEWKVHRAIVCSQSKPLAAAMDGKFKEASSGVIDLGAEEPEIVELFLKFLYTANYSDGRHSTSDSLSRSMFEFDSTVISGTTSTTPTGSPNATPIFCRSNNGSNGTLLSNPSQSNANPRGEAVATPAATLLYQPKALVTNAKVYILAEQYDVQLLKHIALNKYGKILPHTWNSISFVESLRLIYDGTPDGTEMDMLRKAATQVAGEHAKELMRREEFRALCKERGDIASDVMEATWAPKQEPQQPPSASSGRFNLHNFHLPKCNANAEHKVEFVPMGFTITSHYRCATCHSFII</sequence>